<keyword evidence="5 10" id="KW-0658">Purine biosynthesis</keyword>
<dbReference type="GO" id="GO:0006189">
    <property type="term" value="P:'de novo' IMP biosynthetic process"/>
    <property type="evidence" value="ECO:0007669"/>
    <property type="project" value="UniProtKB-UniRule"/>
</dbReference>
<dbReference type="FunFam" id="3.40.140.20:FF:000001">
    <property type="entry name" value="Bifunctional purine biosynthesis protein PurH"/>
    <property type="match status" value="1"/>
</dbReference>
<accession>A0A1I7L9Z7</accession>
<dbReference type="EC" id="2.1.2.3" evidence="10"/>
<dbReference type="EMBL" id="FPBV01000030">
    <property type="protein sequence ID" value="SFV06547.1"/>
    <property type="molecule type" value="Genomic_DNA"/>
</dbReference>
<dbReference type="EC" id="3.5.4.10" evidence="10"/>
<dbReference type="HAMAP" id="MF_00139">
    <property type="entry name" value="PurH"/>
    <property type="match status" value="1"/>
</dbReference>
<dbReference type="SMART" id="SM00851">
    <property type="entry name" value="MGS"/>
    <property type="match status" value="1"/>
</dbReference>
<dbReference type="PANTHER" id="PTHR11692:SF0">
    <property type="entry name" value="BIFUNCTIONAL PURINE BIOSYNTHESIS PROTEIN ATIC"/>
    <property type="match status" value="1"/>
</dbReference>
<dbReference type="GO" id="GO:0004643">
    <property type="term" value="F:phosphoribosylaminoimidazolecarboxamide formyltransferase activity"/>
    <property type="evidence" value="ECO:0007669"/>
    <property type="project" value="UniProtKB-UniRule"/>
</dbReference>
<dbReference type="PANTHER" id="PTHR11692">
    <property type="entry name" value="BIFUNCTIONAL PURINE BIOSYNTHESIS PROTEIN PURH"/>
    <property type="match status" value="1"/>
</dbReference>
<keyword evidence="13" id="KW-1185">Reference proteome</keyword>
<evidence type="ECO:0000256" key="7">
    <source>
        <dbReference type="ARBA" id="ARBA00023268"/>
    </source>
</evidence>
<dbReference type="Proteomes" id="UP000183508">
    <property type="component" value="Unassembled WGS sequence"/>
</dbReference>
<evidence type="ECO:0000256" key="1">
    <source>
        <dbReference type="ARBA" id="ARBA00004844"/>
    </source>
</evidence>
<feature type="domain" description="MGS-like" evidence="11">
    <location>
        <begin position="1"/>
        <end position="145"/>
    </location>
</feature>
<keyword evidence="4 10" id="KW-0808">Transferase</keyword>
<evidence type="ECO:0000259" key="11">
    <source>
        <dbReference type="PROSITE" id="PS51855"/>
    </source>
</evidence>
<dbReference type="NCBIfam" id="TIGR00355">
    <property type="entry name" value="purH"/>
    <property type="match status" value="1"/>
</dbReference>
<dbReference type="OrthoDB" id="9802065at2"/>
<evidence type="ECO:0000256" key="5">
    <source>
        <dbReference type="ARBA" id="ARBA00022755"/>
    </source>
</evidence>
<protein>
    <recommendedName>
        <fullName evidence="10">Bifunctional purine biosynthesis protein PurH</fullName>
    </recommendedName>
    <domain>
        <recommendedName>
            <fullName evidence="10">Phosphoribosylaminoimidazolecarboxamide formyltransferase</fullName>
            <ecNumber evidence="10">2.1.2.3</ecNumber>
        </recommendedName>
        <alternativeName>
            <fullName evidence="10">AICAR transformylase</fullName>
        </alternativeName>
    </domain>
    <domain>
        <recommendedName>
            <fullName evidence="10">IMP cyclohydrolase</fullName>
            <ecNumber evidence="10">3.5.4.10</ecNumber>
        </recommendedName>
        <alternativeName>
            <fullName evidence="10">ATIC</fullName>
        </alternativeName>
        <alternativeName>
            <fullName evidence="10">IMP synthase</fullName>
        </alternativeName>
        <alternativeName>
            <fullName evidence="10">Inosinicase</fullName>
        </alternativeName>
    </domain>
</protein>
<dbReference type="CDD" id="cd01421">
    <property type="entry name" value="IMPCH"/>
    <property type="match status" value="1"/>
</dbReference>
<keyword evidence="7 10" id="KW-0511">Multifunctional enzyme</keyword>
<evidence type="ECO:0000256" key="10">
    <source>
        <dbReference type="HAMAP-Rule" id="MF_00139"/>
    </source>
</evidence>
<name>A0A1I7L9Z7_9BACL</name>
<dbReference type="InterPro" id="IPR011607">
    <property type="entry name" value="MGS-like_dom"/>
</dbReference>
<evidence type="ECO:0000256" key="6">
    <source>
        <dbReference type="ARBA" id="ARBA00022801"/>
    </source>
</evidence>
<keyword evidence="6 10" id="KW-0378">Hydrolase</keyword>
<reference evidence="13" key="1">
    <citation type="submission" date="2016-10" db="EMBL/GenBank/DDBJ databases">
        <authorList>
            <person name="Varghese N."/>
        </authorList>
    </citation>
    <scope>NUCLEOTIDE SEQUENCE [LARGE SCALE GENOMIC DNA]</scope>
    <source>
        <strain evidence="13">DSM 17980</strain>
    </source>
</reference>
<gene>
    <name evidence="10" type="primary">purH</name>
    <name evidence="12" type="ORF">SAMN05421543_13020</name>
</gene>
<dbReference type="GO" id="GO:0005829">
    <property type="term" value="C:cytosol"/>
    <property type="evidence" value="ECO:0007669"/>
    <property type="project" value="TreeGrafter"/>
</dbReference>
<dbReference type="GO" id="GO:0003937">
    <property type="term" value="F:IMP cyclohydrolase activity"/>
    <property type="evidence" value="ECO:0007669"/>
    <property type="project" value="UniProtKB-UniRule"/>
</dbReference>
<evidence type="ECO:0000256" key="4">
    <source>
        <dbReference type="ARBA" id="ARBA00022679"/>
    </source>
</evidence>
<comment type="similarity">
    <text evidence="3 10">Belongs to the PurH family.</text>
</comment>
<dbReference type="PROSITE" id="PS51855">
    <property type="entry name" value="MGS"/>
    <property type="match status" value="1"/>
</dbReference>
<organism evidence="12 13">
    <name type="scientific">Alicyclobacillus macrosporangiidus</name>
    <dbReference type="NCBI Taxonomy" id="392015"/>
    <lineage>
        <taxon>Bacteria</taxon>
        <taxon>Bacillati</taxon>
        <taxon>Bacillota</taxon>
        <taxon>Bacilli</taxon>
        <taxon>Bacillales</taxon>
        <taxon>Alicyclobacillaceae</taxon>
        <taxon>Alicyclobacillus</taxon>
    </lineage>
</organism>
<comment type="pathway">
    <text evidence="1 10">Purine metabolism; IMP biosynthesis via de novo pathway; IMP from 5-formamido-1-(5-phospho-D-ribosyl)imidazole-4-carboxamide: step 1/1.</text>
</comment>
<evidence type="ECO:0000313" key="12">
    <source>
        <dbReference type="EMBL" id="SFV06547.1"/>
    </source>
</evidence>
<dbReference type="NCBIfam" id="NF002049">
    <property type="entry name" value="PRK00881.1"/>
    <property type="match status" value="1"/>
</dbReference>
<dbReference type="SUPFAM" id="SSF52335">
    <property type="entry name" value="Methylglyoxal synthase-like"/>
    <property type="match status" value="1"/>
</dbReference>
<dbReference type="SUPFAM" id="SSF53927">
    <property type="entry name" value="Cytidine deaminase-like"/>
    <property type="match status" value="1"/>
</dbReference>
<evidence type="ECO:0000256" key="2">
    <source>
        <dbReference type="ARBA" id="ARBA00004954"/>
    </source>
</evidence>
<comment type="pathway">
    <text evidence="2 10">Purine metabolism; IMP biosynthesis via de novo pathway; 5-formamido-1-(5-phospho-D-ribosyl)imidazole-4-carboxamide from 5-amino-1-(5-phospho-D-ribosyl)imidazole-4-carboxamide (10-formyl THF route): step 1/1.</text>
</comment>
<dbReference type="InterPro" id="IPR024051">
    <property type="entry name" value="AICAR_Tfase_dup_dom_sf"/>
</dbReference>
<dbReference type="Gene3D" id="3.40.140.20">
    <property type="match status" value="2"/>
</dbReference>
<dbReference type="Pfam" id="PF01808">
    <property type="entry name" value="AICARFT_IMPCHas"/>
    <property type="match status" value="1"/>
</dbReference>
<evidence type="ECO:0000256" key="9">
    <source>
        <dbReference type="ARBA" id="ARBA00050687"/>
    </source>
</evidence>
<proteinExistence type="inferred from homology"/>
<evidence type="ECO:0000256" key="3">
    <source>
        <dbReference type="ARBA" id="ARBA00007667"/>
    </source>
</evidence>
<comment type="catalytic activity">
    <reaction evidence="9 10">
        <text>IMP + H2O = 5-formamido-1-(5-phospho-D-ribosyl)imidazole-4-carboxamide</text>
        <dbReference type="Rhea" id="RHEA:18445"/>
        <dbReference type="ChEBI" id="CHEBI:15377"/>
        <dbReference type="ChEBI" id="CHEBI:58053"/>
        <dbReference type="ChEBI" id="CHEBI:58467"/>
        <dbReference type="EC" id="3.5.4.10"/>
    </reaction>
</comment>
<comment type="catalytic activity">
    <reaction evidence="8 10">
        <text>(6R)-10-formyltetrahydrofolate + 5-amino-1-(5-phospho-beta-D-ribosyl)imidazole-4-carboxamide = 5-formamido-1-(5-phospho-D-ribosyl)imidazole-4-carboxamide + (6S)-5,6,7,8-tetrahydrofolate</text>
        <dbReference type="Rhea" id="RHEA:22192"/>
        <dbReference type="ChEBI" id="CHEBI:57453"/>
        <dbReference type="ChEBI" id="CHEBI:58467"/>
        <dbReference type="ChEBI" id="CHEBI:58475"/>
        <dbReference type="ChEBI" id="CHEBI:195366"/>
        <dbReference type="EC" id="2.1.2.3"/>
    </reaction>
</comment>
<dbReference type="UniPathway" id="UPA00074">
    <property type="reaction ID" value="UER00133"/>
</dbReference>
<dbReference type="FunFam" id="3.40.50.1380:FF:000001">
    <property type="entry name" value="Bifunctional purine biosynthesis protein PurH"/>
    <property type="match status" value="1"/>
</dbReference>
<dbReference type="PIRSF" id="PIRSF000414">
    <property type="entry name" value="AICARFT_IMPCHas"/>
    <property type="match status" value="1"/>
</dbReference>
<dbReference type="InterPro" id="IPR002695">
    <property type="entry name" value="PurH-like"/>
</dbReference>
<dbReference type="Gene3D" id="3.40.50.1380">
    <property type="entry name" value="Methylglyoxal synthase-like domain"/>
    <property type="match status" value="1"/>
</dbReference>
<dbReference type="InterPro" id="IPR036914">
    <property type="entry name" value="MGS-like_dom_sf"/>
</dbReference>
<dbReference type="FunFam" id="3.40.140.20:FF:000002">
    <property type="entry name" value="Bifunctional purine biosynthesis protein PurH"/>
    <property type="match status" value="1"/>
</dbReference>
<dbReference type="InterPro" id="IPR016193">
    <property type="entry name" value="Cytidine_deaminase-like"/>
</dbReference>
<comment type="domain">
    <text evidence="10">The IMP cyclohydrolase activity resides in the N-terminal region.</text>
</comment>
<sequence length="544" mass="58266">MAKWALVSVFDKRGVVAFCRQLVAAGYGILSTGGTARHLRENGIDCTLVEDYTGFPEMMDGRVKTLHPKVHGGLLARRDDPDHRAAMAAYGIDEIDVVVVNLYPFEQTIARPETSFAEAVEMVDIGGPSMLRAAAKNHAFVLPVVDPDDYGWIGSRLAAGEAITEAERRRLAAKVFAATSAYDGAIAGYLAAQADGAGASARASVGGEGGTAGVTGGPADDGAFATGAWPEVYRIEYVHKMSLRYGENPHQGAHFYVERDPLPSTIAAAEQLQGKELSYNNIQDADAALQILRDLDDLGPAAVAVKHTNPCGVGLGGTVEEAFARAYESDPVSIFGGILAFNRPVTGPLAQRLTEMFLEIVIAPSFTEDALAAFRRKKNVRLLTVDFRAPLWRPGDKWFRRVSGGLLVQDANLPPEAEWRVVTRREPTAEERRALEFAWRIVRHVKSNAIVIANAQGTLGVGAGQMNRVGAARIAIEQAGARVAGSVLASDAFFPMRDTVDTAAAAGVRAIIQPGGSIRDQESIDAADEHGIAMVFTGQRHFLH</sequence>
<dbReference type="eggNOG" id="COG0138">
    <property type="taxonomic scope" value="Bacteria"/>
</dbReference>
<dbReference type="SMART" id="SM00798">
    <property type="entry name" value="AICARFT_IMPCHas"/>
    <property type="match status" value="1"/>
</dbReference>
<evidence type="ECO:0000313" key="13">
    <source>
        <dbReference type="Proteomes" id="UP000183508"/>
    </source>
</evidence>
<dbReference type="RefSeq" id="WP_074956312.1">
    <property type="nucleotide sequence ID" value="NZ_FPBV01000030.1"/>
</dbReference>
<dbReference type="Pfam" id="PF02142">
    <property type="entry name" value="MGS"/>
    <property type="match status" value="1"/>
</dbReference>
<dbReference type="AlphaFoldDB" id="A0A1I7L9Z7"/>
<evidence type="ECO:0000256" key="8">
    <source>
        <dbReference type="ARBA" id="ARBA00050488"/>
    </source>
</evidence>
<dbReference type="STRING" id="392015.SAMN05421543_13020"/>